<evidence type="ECO:0000256" key="6">
    <source>
        <dbReference type="ARBA" id="ARBA00022989"/>
    </source>
</evidence>
<proteinExistence type="inferred from homology"/>
<evidence type="ECO:0000256" key="3">
    <source>
        <dbReference type="ARBA" id="ARBA00022692"/>
    </source>
</evidence>
<evidence type="ECO:0000256" key="7">
    <source>
        <dbReference type="ARBA" id="ARBA00023136"/>
    </source>
</evidence>
<dbReference type="GO" id="GO:0006465">
    <property type="term" value="P:signal peptide processing"/>
    <property type="evidence" value="ECO:0007669"/>
    <property type="project" value="InterPro"/>
</dbReference>
<keyword evidence="3 13" id="KW-0812">Transmembrane</keyword>
<dbReference type="InterPro" id="IPR021858">
    <property type="entry name" value="Fun_TF"/>
</dbReference>
<evidence type="ECO:0000256" key="2">
    <source>
        <dbReference type="ARBA" id="ARBA00009289"/>
    </source>
</evidence>
<comment type="function">
    <text evidence="11">Essential component of the signal peptidase complex (SPC) which catalyzes the cleavage of N-terminal signal sequences from nascent proteins as they are translocated into the lumen of the endoplasmic reticulum. Essential for the SPC catalytic activity, possibly by stabilizing and positioning the active center of the complex close to the lumenal surface. Essential for viability.</text>
</comment>
<dbReference type="Proteomes" id="UP001201980">
    <property type="component" value="Unassembled WGS sequence"/>
</dbReference>
<dbReference type="GO" id="GO:0005787">
    <property type="term" value="C:signal peptidase complex"/>
    <property type="evidence" value="ECO:0007669"/>
    <property type="project" value="InterPro"/>
</dbReference>
<evidence type="ECO:0000256" key="8">
    <source>
        <dbReference type="ARBA" id="ARBA00023242"/>
    </source>
</evidence>
<feature type="region of interest" description="Disordered" evidence="12">
    <location>
        <begin position="370"/>
        <end position="390"/>
    </location>
</feature>
<evidence type="ECO:0000256" key="13">
    <source>
        <dbReference type="SAM" id="Phobius"/>
    </source>
</evidence>
<keyword evidence="15" id="KW-1185">Reference proteome</keyword>
<comment type="similarity">
    <text evidence="2">Belongs to the SPCS3 family.</text>
</comment>
<feature type="compositionally biased region" description="Basic and acidic residues" evidence="12">
    <location>
        <begin position="379"/>
        <end position="388"/>
    </location>
</feature>
<sequence>MYNTLTRGQNIFGFFTTVAFVVASIVAFSDLTFPREPRGTIESTNIQVVKGRPHYYSTKKEEYAIIKFSLDADLSSLFTWNTKQLFVYVTAEWTDEKTGTLNEAVIWDEIITSPSADHLSNKGPAAMKKLRKNTVGPIDKTRGLLKLKNQKPKYQITHPSGKIAETTDVKLRVNYNVQPSEEDEAPSHLADDQKVHHIKEKGSATNDDGGRCGLIEPYKTEDHNGTCGNQTSQIRCNVMQLLELPPEGTTSHTLGLGLEHVPDMRHFSLDLLVGGIELVRRFGASREENHKNNGWNATDGHYVPLSMKYFCQPSFKGIRDELAKGHAHVVEGYHAAVVSGGRDFSHVKGLAIGSFLVSMAQVAGGEVYPRNYHGGRPNTKTDDKEANRHRSRACDQSLTNIADAKTPHPTQGTVITEAIPPLSLADEVAGWWCLRLRYHSGRSIPNGSWGAASATTPALSPPLSNHRAEIPFESRDEARYFMHYVKDLSSWVDICDKRCHFATEVPRRACNFPLLADSIIAFSSRHISLISPRAVDPTSPATYYSRALQRLIPILDGPIEAFSEDILAAIVLLRSYEEMSGTHLSGSSRLLNSSASSLVAKGGLGEAASWIVLRQDIYLSLTKSQPLSISLENYKHSSSFTGMDAESTANRIVFLCGRILAYTFRPDYCLDFDGWDALNHEVDAWHASKPWHSSPYWVESPGKEPIDGERSSAFPAAWLANLADVAGYQYYFLAHILLAIFNPRLCKASYDTFMLRREADATVQRNLRLLIGVAISNDSVTNARFTASHALQAFGSYLTDPREQQEALSYLAKIEESMGWQTRHIADKLRAQWEQEKNASKSAATFESCW</sequence>
<evidence type="ECO:0000313" key="14">
    <source>
        <dbReference type="EMBL" id="KAJ2897484.1"/>
    </source>
</evidence>
<keyword evidence="6 13" id="KW-1133">Transmembrane helix</keyword>
<evidence type="ECO:0000313" key="15">
    <source>
        <dbReference type="Proteomes" id="UP001201980"/>
    </source>
</evidence>
<dbReference type="InterPro" id="IPR007653">
    <property type="entry name" value="SPC3"/>
</dbReference>
<dbReference type="GO" id="GO:0045047">
    <property type="term" value="P:protein targeting to ER"/>
    <property type="evidence" value="ECO:0007669"/>
    <property type="project" value="TreeGrafter"/>
</dbReference>
<evidence type="ECO:0000256" key="4">
    <source>
        <dbReference type="ARBA" id="ARBA00022824"/>
    </source>
</evidence>
<keyword evidence="7 13" id="KW-0472">Membrane</keyword>
<feature type="transmembrane region" description="Helical" evidence="13">
    <location>
        <begin position="12"/>
        <end position="33"/>
    </location>
</feature>
<protein>
    <recommendedName>
        <fullName evidence="9">Signal peptidase complex subunit 3</fullName>
    </recommendedName>
    <alternativeName>
        <fullName evidence="10">Microsomal signal peptidase subunit 3</fullName>
    </alternativeName>
</protein>
<reference evidence="14" key="1">
    <citation type="submission" date="2022-07" db="EMBL/GenBank/DDBJ databases">
        <title>Draft genome sequence of Zalerion maritima ATCC 34329, a (micro)plastics degrading marine fungus.</title>
        <authorList>
            <person name="Paco A."/>
            <person name="Goncalves M.F.M."/>
            <person name="Rocha-Santos T.A.P."/>
            <person name="Alves A."/>
        </authorList>
    </citation>
    <scope>NUCLEOTIDE SEQUENCE</scope>
    <source>
        <strain evidence="14">ATCC 34329</strain>
    </source>
</reference>
<dbReference type="EMBL" id="JAKWBI020000273">
    <property type="protein sequence ID" value="KAJ2897484.1"/>
    <property type="molecule type" value="Genomic_DNA"/>
</dbReference>
<organism evidence="14 15">
    <name type="scientific">Zalerion maritima</name>
    <dbReference type="NCBI Taxonomy" id="339359"/>
    <lineage>
        <taxon>Eukaryota</taxon>
        <taxon>Fungi</taxon>
        <taxon>Dikarya</taxon>
        <taxon>Ascomycota</taxon>
        <taxon>Pezizomycotina</taxon>
        <taxon>Sordariomycetes</taxon>
        <taxon>Lulworthiomycetidae</taxon>
        <taxon>Lulworthiales</taxon>
        <taxon>Lulworthiaceae</taxon>
        <taxon>Zalerion</taxon>
    </lineage>
</organism>
<keyword evidence="5" id="KW-0735">Signal-anchor</keyword>
<keyword evidence="8" id="KW-0539">Nucleus</keyword>
<evidence type="ECO:0000256" key="11">
    <source>
        <dbReference type="ARBA" id="ARBA00045670"/>
    </source>
</evidence>
<name>A0AAD5RMA8_9PEZI</name>
<gene>
    <name evidence="14" type="ORF">MKZ38_004651</name>
</gene>
<dbReference type="Pfam" id="PF04573">
    <property type="entry name" value="SPC22"/>
    <property type="match status" value="1"/>
</dbReference>
<evidence type="ECO:0000256" key="10">
    <source>
        <dbReference type="ARBA" id="ARBA00033146"/>
    </source>
</evidence>
<dbReference type="Pfam" id="PF11951">
    <property type="entry name" value="Fungal_trans_2"/>
    <property type="match status" value="1"/>
</dbReference>
<dbReference type="PANTHER" id="PTHR12804:SF0">
    <property type="entry name" value="SIGNAL PEPTIDASE COMPLEX SUBUNIT 3"/>
    <property type="match status" value="1"/>
</dbReference>
<evidence type="ECO:0000256" key="5">
    <source>
        <dbReference type="ARBA" id="ARBA00022968"/>
    </source>
</evidence>
<accession>A0AAD5RMA8</accession>
<dbReference type="AlphaFoldDB" id="A0AAD5RMA8"/>
<comment type="subcellular location">
    <subcellularLocation>
        <location evidence="1">Endoplasmic reticulum membrane</location>
        <topology evidence="1">Single-pass type II membrane protein</topology>
    </subcellularLocation>
</comment>
<keyword evidence="4" id="KW-0256">Endoplasmic reticulum</keyword>
<evidence type="ECO:0000256" key="1">
    <source>
        <dbReference type="ARBA" id="ARBA00004648"/>
    </source>
</evidence>
<comment type="caution">
    <text evidence="14">The sequence shown here is derived from an EMBL/GenBank/DDBJ whole genome shotgun (WGS) entry which is preliminary data.</text>
</comment>
<dbReference type="CDD" id="cd12148">
    <property type="entry name" value="fungal_TF_MHR"/>
    <property type="match status" value="1"/>
</dbReference>
<evidence type="ECO:0000256" key="9">
    <source>
        <dbReference type="ARBA" id="ARBA00029556"/>
    </source>
</evidence>
<evidence type="ECO:0000256" key="12">
    <source>
        <dbReference type="SAM" id="MobiDB-lite"/>
    </source>
</evidence>
<dbReference type="PANTHER" id="PTHR12804">
    <property type="entry name" value="MICROSOMAL SIGNAL PEPTIDASE 23 KD SUBUNIT SPC22/23"/>
    <property type="match status" value="1"/>
</dbReference>